<name>A0A8S5MRC7_9CAUD</name>
<protein>
    <submittedName>
        <fullName evidence="1">Uncharacterized protein</fullName>
    </submittedName>
</protein>
<evidence type="ECO:0000313" key="1">
    <source>
        <dbReference type="EMBL" id="DAD84515.1"/>
    </source>
</evidence>
<accession>A0A8S5MRC7</accession>
<reference evidence="1" key="1">
    <citation type="journal article" date="2021" name="Proc. Natl. Acad. Sci. U.S.A.">
        <title>A Catalog of Tens of Thousands of Viruses from Human Metagenomes Reveals Hidden Associations with Chronic Diseases.</title>
        <authorList>
            <person name="Tisza M.J."/>
            <person name="Buck C.B."/>
        </authorList>
    </citation>
    <scope>NUCLEOTIDE SEQUENCE</scope>
    <source>
        <strain evidence="1">CtCjb12</strain>
    </source>
</reference>
<sequence length="136" mass="15095">MQAGDLAVGVHGGKGLLLRGHINVTGKRGADVGAETGGLVAFHSSILPRLRGFGCSGENAGGHSVNDGHFRVCVERLNVFHFVFLLIFGNCVNLCTKFYHSPVENEIRENFVEWRRFFLRHFLFFSRIIFEGEGCV</sequence>
<dbReference type="EMBL" id="BK014960">
    <property type="protein sequence ID" value="DAD84515.1"/>
    <property type="molecule type" value="Genomic_DNA"/>
</dbReference>
<organism evidence="1">
    <name type="scientific">Myoviridae sp. ctCjb12</name>
    <dbReference type="NCBI Taxonomy" id="2826631"/>
    <lineage>
        <taxon>Viruses</taxon>
        <taxon>Duplodnaviria</taxon>
        <taxon>Heunggongvirae</taxon>
        <taxon>Uroviricota</taxon>
        <taxon>Caudoviricetes</taxon>
    </lineage>
</organism>
<proteinExistence type="predicted"/>